<gene>
    <name evidence="1" type="ORF">QCA50_005477</name>
</gene>
<evidence type="ECO:0000313" key="2">
    <source>
        <dbReference type="Proteomes" id="UP001385951"/>
    </source>
</evidence>
<reference evidence="1 2" key="1">
    <citation type="submission" date="2022-09" db="EMBL/GenBank/DDBJ databases">
        <authorList>
            <person name="Palmer J.M."/>
        </authorList>
    </citation>
    <scope>NUCLEOTIDE SEQUENCE [LARGE SCALE GENOMIC DNA]</scope>
    <source>
        <strain evidence="1 2">DSM 7382</strain>
    </source>
</reference>
<proteinExistence type="predicted"/>
<keyword evidence="2" id="KW-1185">Reference proteome</keyword>
<sequence length="112" mass="13208">MRLPISGYLEIPLRQIQLHIREISAWNTTMISQSLVRKLPPFGTWIRTMDFGLRDEFCRRKANRLVFGRMNEDLKCIQPSQRSHSSRKLRGSHEGKLLNISRMSTAELYKYT</sequence>
<dbReference type="AlphaFoldDB" id="A0AAW0GR87"/>
<comment type="caution">
    <text evidence="1">The sequence shown here is derived from an EMBL/GenBank/DDBJ whole genome shotgun (WGS) entry which is preliminary data.</text>
</comment>
<dbReference type="Proteomes" id="UP001385951">
    <property type="component" value="Unassembled WGS sequence"/>
</dbReference>
<name>A0AAW0GR87_9APHY</name>
<organism evidence="1 2">
    <name type="scientific">Cerrena zonata</name>
    <dbReference type="NCBI Taxonomy" id="2478898"/>
    <lineage>
        <taxon>Eukaryota</taxon>
        <taxon>Fungi</taxon>
        <taxon>Dikarya</taxon>
        <taxon>Basidiomycota</taxon>
        <taxon>Agaricomycotina</taxon>
        <taxon>Agaricomycetes</taxon>
        <taxon>Polyporales</taxon>
        <taxon>Cerrenaceae</taxon>
        <taxon>Cerrena</taxon>
    </lineage>
</organism>
<protein>
    <submittedName>
        <fullName evidence="1">Uncharacterized protein</fullName>
    </submittedName>
</protein>
<evidence type="ECO:0000313" key="1">
    <source>
        <dbReference type="EMBL" id="KAK7692071.1"/>
    </source>
</evidence>
<accession>A0AAW0GR87</accession>
<dbReference type="EMBL" id="JASBNA010000005">
    <property type="protein sequence ID" value="KAK7692071.1"/>
    <property type="molecule type" value="Genomic_DNA"/>
</dbReference>